<comment type="cofactor">
    <cofactor evidence="6">
        <name>a divalent metal cation</name>
        <dbReference type="ChEBI" id="CHEBI:60240"/>
    </cofactor>
</comment>
<comment type="catalytic activity">
    <reaction evidence="5 6">
        <text>NAD(+) + ATP = ADP + NADP(+) + H(+)</text>
        <dbReference type="Rhea" id="RHEA:18629"/>
        <dbReference type="ChEBI" id="CHEBI:15378"/>
        <dbReference type="ChEBI" id="CHEBI:30616"/>
        <dbReference type="ChEBI" id="CHEBI:57540"/>
        <dbReference type="ChEBI" id="CHEBI:58349"/>
        <dbReference type="ChEBI" id="CHEBI:456216"/>
        <dbReference type="EC" id="2.7.1.23"/>
    </reaction>
</comment>
<feature type="active site" description="Proton acceptor" evidence="6">
    <location>
        <position position="53"/>
    </location>
</feature>
<evidence type="ECO:0000313" key="7">
    <source>
        <dbReference type="EMBL" id="OXZ37572.1"/>
    </source>
</evidence>
<dbReference type="GO" id="GO:0005524">
    <property type="term" value="F:ATP binding"/>
    <property type="evidence" value="ECO:0007669"/>
    <property type="project" value="UniProtKB-KW"/>
</dbReference>
<keyword evidence="6" id="KW-0067">ATP-binding</keyword>
<dbReference type="EMBL" id="CP054000">
    <property type="protein sequence ID" value="QKH80253.1"/>
    <property type="molecule type" value="Genomic_DNA"/>
</dbReference>
<dbReference type="GO" id="GO:0006741">
    <property type="term" value="P:NADP+ biosynthetic process"/>
    <property type="evidence" value="ECO:0007669"/>
    <property type="project" value="UniProtKB-UniRule"/>
</dbReference>
<sequence>MNNNSKIINIYVNDNQKSLETALIVKDKLEQKGFKPTFDFDENALINLCIGGDGAFLRAVHKYEFSTIPFVGINTGHLGFYQEILIPNIDKFISDLINENYGIEKISLLESKTAIRNSSKTYTHKALNEFVVKSDDSSIVYLDVYIDDNHLESFAGDGIIVSTPSGSTAYNFSAGGSVLYHGLDGFQVTPLAPINSKAYRSLLNSLVVPSKSNVTLYFRDHNFDRKSSIVLADGLNRSYDNVDYVNFTYSDQYINKLVFLKDWYWLNIKDKFL</sequence>
<proteinExistence type="inferred from homology"/>
<keyword evidence="1 6" id="KW-0808">Transferase</keyword>
<feature type="binding site" evidence="6">
    <location>
        <begin position="53"/>
        <end position="54"/>
    </location>
    <ligand>
        <name>NAD(+)</name>
        <dbReference type="ChEBI" id="CHEBI:57540"/>
    </ligand>
</feature>
<dbReference type="Pfam" id="PF01513">
    <property type="entry name" value="NAD_kinase"/>
    <property type="match status" value="1"/>
</dbReference>
<dbReference type="AlphaFoldDB" id="A0A133MUV6"/>
<evidence type="ECO:0000256" key="3">
    <source>
        <dbReference type="ARBA" id="ARBA00022857"/>
    </source>
</evidence>
<feature type="binding site" evidence="6">
    <location>
        <position position="192"/>
    </location>
    <ligand>
        <name>NAD(+)</name>
        <dbReference type="ChEBI" id="CHEBI:57540"/>
    </ligand>
</feature>
<dbReference type="InterPro" id="IPR017438">
    <property type="entry name" value="ATP-NAD_kinase_N"/>
</dbReference>
<dbReference type="EMBL" id="NDYI01000016">
    <property type="protein sequence ID" value="OXZ37572.1"/>
    <property type="molecule type" value="Genomic_DNA"/>
</dbReference>
<dbReference type="InterPro" id="IPR017437">
    <property type="entry name" value="ATP-NAD_kinase_PpnK-typ_C"/>
</dbReference>
<dbReference type="OMA" id="YRHTHFW"/>
<dbReference type="GO" id="GO:0051287">
    <property type="term" value="F:NAD binding"/>
    <property type="evidence" value="ECO:0007669"/>
    <property type="project" value="UniProtKB-ARBA"/>
</dbReference>
<feature type="binding site" evidence="6">
    <location>
        <position position="157"/>
    </location>
    <ligand>
        <name>NAD(+)</name>
        <dbReference type="ChEBI" id="CHEBI:57540"/>
    </ligand>
</feature>
<evidence type="ECO:0000256" key="2">
    <source>
        <dbReference type="ARBA" id="ARBA00022777"/>
    </source>
</evidence>
<evidence type="ECO:0000313" key="10">
    <source>
        <dbReference type="Proteomes" id="UP000502899"/>
    </source>
</evidence>
<dbReference type="Proteomes" id="UP000502899">
    <property type="component" value="Chromosome"/>
</dbReference>
<comment type="function">
    <text evidence="6">Involved in the regulation of the intracellular balance of NAD and NADP, and is a key enzyme in the biosynthesis of NADP. Catalyzes specifically the phosphorylation on 2'-hydroxyl of the adenosine moiety of NAD to yield NADP.</text>
</comment>
<keyword evidence="2 6" id="KW-0418">Kinase</keyword>
<dbReference type="InterPro" id="IPR002504">
    <property type="entry name" value="NADK"/>
</dbReference>
<feature type="binding site" evidence="6">
    <location>
        <begin position="128"/>
        <end position="129"/>
    </location>
    <ligand>
        <name>NAD(+)</name>
        <dbReference type="ChEBI" id="CHEBI:57540"/>
    </ligand>
</feature>
<dbReference type="PANTHER" id="PTHR20275">
    <property type="entry name" value="NAD KINASE"/>
    <property type="match status" value="1"/>
</dbReference>
<evidence type="ECO:0000313" key="9">
    <source>
        <dbReference type="Proteomes" id="UP000215361"/>
    </source>
</evidence>
<evidence type="ECO:0000256" key="4">
    <source>
        <dbReference type="ARBA" id="ARBA00023027"/>
    </source>
</evidence>
<reference evidence="8 10" key="3">
    <citation type="submission" date="2020-05" db="EMBL/GenBank/DDBJ databases">
        <title>FDA dAtabase for Regulatory Grade micrObial Sequences (FDA-ARGOS): Supporting development and validation of Infectious Disease Dx tests.</title>
        <authorList>
            <person name="Pederson C."/>
            <person name="Tallon L."/>
            <person name="Sadzewicz L."/>
            <person name="Zhao X."/>
            <person name="Vavikolanu K."/>
            <person name="Mehta A."/>
            <person name="Aluvathingal J."/>
            <person name="Nadendla S."/>
            <person name="Myers T."/>
            <person name="Yan Y."/>
            <person name="Sichtig H."/>
        </authorList>
    </citation>
    <scope>NUCLEOTIDE SEQUENCE [LARGE SCALE GENOMIC DNA]</scope>
    <source>
        <strain evidence="8 10">FDAARGOS_764</strain>
    </source>
</reference>
<dbReference type="Pfam" id="PF20143">
    <property type="entry name" value="NAD_kinase_C"/>
    <property type="match status" value="1"/>
</dbReference>
<evidence type="ECO:0000256" key="1">
    <source>
        <dbReference type="ARBA" id="ARBA00022679"/>
    </source>
</evidence>
<dbReference type="Gene3D" id="2.60.200.30">
    <property type="entry name" value="Probable inorganic polyphosphate/atp-NAD kinase, domain 2"/>
    <property type="match status" value="1"/>
</dbReference>
<keyword evidence="4 6" id="KW-0520">NAD</keyword>
<evidence type="ECO:0000256" key="6">
    <source>
        <dbReference type="HAMAP-Rule" id="MF_00361"/>
    </source>
</evidence>
<comment type="caution">
    <text evidence="6">Lacks conserved residue(s) required for the propagation of feature annotation.</text>
</comment>
<protein>
    <recommendedName>
        <fullName evidence="6">NAD kinase</fullName>
        <ecNumber evidence="6">2.7.1.23</ecNumber>
    </recommendedName>
    <alternativeName>
        <fullName evidence="6">ATP-dependent NAD kinase</fullName>
    </alternativeName>
</protein>
<reference evidence="9" key="2">
    <citation type="submission" date="2017-04" db="EMBL/GenBank/DDBJ databases">
        <title>Finegoldia magna isolated from orthopedic joint implant-associated infections.</title>
        <authorList>
            <person name="Bjorklund S."/>
            <person name="Bruggemann H."/>
            <person name="Jensen A."/>
            <person name="Hellmark B."/>
            <person name="Soderquist B."/>
        </authorList>
    </citation>
    <scope>NUCLEOTIDE SEQUENCE [LARGE SCALE GENOMIC DNA]</scope>
    <source>
        <strain evidence="9">08T492</strain>
    </source>
</reference>
<evidence type="ECO:0000256" key="5">
    <source>
        <dbReference type="ARBA" id="ARBA00047925"/>
    </source>
</evidence>
<dbReference type="GO" id="GO:0003951">
    <property type="term" value="F:NAD+ kinase activity"/>
    <property type="evidence" value="ECO:0007669"/>
    <property type="project" value="UniProtKB-UniRule"/>
</dbReference>
<keyword evidence="6" id="KW-0963">Cytoplasm</keyword>
<comment type="similarity">
    <text evidence="6">Belongs to the NAD kinase family.</text>
</comment>
<dbReference type="RefSeq" id="WP_002837640.1">
    <property type="nucleotide sequence ID" value="NZ_CABKMR010000001.1"/>
</dbReference>
<dbReference type="GO" id="GO:0019674">
    <property type="term" value="P:NAD+ metabolic process"/>
    <property type="evidence" value="ECO:0007669"/>
    <property type="project" value="InterPro"/>
</dbReference>
<dbReference type="SMR" id="A0A133MUV6"/>
<organism evidence="7 9">
    <name type="scientific">Finegoldia magna</name>
    <name type="common">Peptostreptococcus magnus</name>
    <dbReference type="NCBI Taxonomy" id="1260"/>
    <lineage>
        <taxon>Bacteria</taxon>
        <taxon>Bacillati</taxon>
        <taxon>Bacillota</taxon>
        <taxon>Tissierellia</taxon>
        <taxon>Tissierellales</taxon>
        <taxon>Peptoniphilaceae</taxon>
        <taxon>Finegoldia</taxon>
    </lineage>
</organism>
<reference evidence="7" key="1">
    <citation type="journal article" date="2017" name="J. Clin. Microbiol.">
        <title>Finegoldia magna Isolated from Orthopedic Joint Implant-Associated Infections.</title>
        <authorList>
            <person name="Soderquist B."/>
            <person name="Bjorklund S."/>
            <person name="Hellmark B."/>
            <person name="Jensen A."/>
            <person name="Bruggemann H."/>
        </authorList>
    </citation>
    <scope>NUCLEOTIDE SEQUENCE</scope>
    <source>
        <strain evidence="7">08T492</strain>
    </source>
</reference>
<dbReference type="InterPro" id="IPR016064">
    <property type="entry name" value="NAD/diacylglycerol_kinase_sf"/>
</dbReference>
<dbReference type="EC" id="2.7.1.23" evidence="6"/>
<accession>A0A133MUV6</accession>
<gene>
    <name evidence="6" type="primary">nadK</name>
    <name evidence="7" type="ORF">B9N56_05180</name>
    <name evidence="8" type="ORF">FOC70_07790</name>
</gene>
<dbReference type="Gene3D" id="3.40.50.10330">
    <property type="entry name" value="Probable inorganic polyphosphate/atp-NAD kinase, domain 1"/>
    <property type="match status" value="1"/>
</dbReference>
<keyword evidence="3 6" id="KW-0521">NADP</keyword>
<dbReference type="GO" id="GO:0046872">
    <property type="term" value="F:metal ion binding"/>
    <property type="evidence" value="ECO:0007669"/>
    <property type="project" value="UniProtKB-UniRule"/>
</dbReference>
<dbReference type="HAMAP" id="MF_00361">
    <property type="entry name" value="NAD_kinase"/>
    <property type="match status" value="1"/>
</dbReference>
<feature type="binding site" evidence="6">
    <location>
        <position position="58"/>
    </location>
    <ligand>
        <name>NAD(+)</name>
        <dbReference type="ChEBI" id="CHEBI:57540"/>
    </ligand>
</feature>
<dbReference type="SUPFAM" id="SSF111331">
    <property type="entry name" value="NAD kinase/diacylglycerol kinase-like"/>
    <property type="match status" value="1"/>
</dbReference>
<dbReference type="GO" id="GO:0005737">
    <property type="term" value="C:cytoplasm"/>
    <property type="evidence" value="ECO:0007669"/>
    <property type="project" value="UniProtKB-SubCell"/>
</dbReference>
<dbReference type="Proteomes" id="UP000215361">
    <property type="component" value="Unassembled WGS sequence"/>
</dbReference>
<evidence type="ECO:0000313" key="8">
    <source>
        <dbReference type="EMBL" id="QKH80253.1"/>
    </source>
</evidence>
<comment type="subcellular location">
    <subcellularLocation>
        <location evidence="6">Cytoplasm</location>
    </subcellularLocation>
</comment>
<feature type="binding site" evidence="6">
    <location>
        <begin position="168"/>
        <end position="173"/>
    </location>
    <ligand>
        <name>NAD(+)</name>
        <dbReference type="ChEBI" id="CHEBI:57540"/>
    </ligand>
</feature>
<name>A0A133MUV6_FINMA</name>
<dbReference type="PANTHER" id="PTHR20275:SF0">
    <property type="entry name" value="NAD KINASE"/>
    <property type="match status" value="1"/>
</dbReference>
<keyword evidence="6" id="KW-0547">Nucleotide-binding</keyword>